<protein>
    <submittedName>
        <fullName evidence="2">Uncharacterized protein</fullName>
    </submittedName>
</protein>
<keyword evidence="1" id="KW-0812">Transmembrane</keyword>
<dbReference type="AlphaFoldDB" id="A0A1W1YSI1"/>
<feature type="transmembrane region" description="Helical" evidence="1">
    <location>
        <begin position="112"/>
        <end position="133"/>
    </location>
</feature>
<evidence type="ECO:0000313" key="3">
    <source>
        <dbReference type="Proteomes" id="UP000192738"/>
    </source>
</evidence>
<sequence length="220" mass="24369">MFSLKDRVYYNTTSPTSVCLTVFALSAALGWMLPPDYGKENGPVELLQVVVLGLAAAVAVSALFQSNLPPSRRKLYALSSIIWLIAIARELSWGRTFYVTSSGSIPPLKTLWFGPLVYPTIGVIVIIAFGYFFTQGLHKELFSWLKYDTIPVLDIVIVIAAIFIADMIEHHSLGLFGQRTTLLEELGELVSYCGILSFMINIIYNKRFGVKGNHLSSILS</sequence>
<name>A0A1W1YSI1_9FIRM</name>
<feature type="transmembrane region" description="Helical" evidence="1">
    <location>
        <begin position="185"/>
        <end position="204"/>
    </location>
</feature>
<accession>A0A1W1YSI1</accession>
<feature type="transmembrane region" description="Helical" evidence="1">
    <location>
        <begin position="75"/>
        <end position="92"/>
    </location>
</feature>
<dbReference type="EMBL" id="FWXI01000002">
    <property type="protein sequence ID" value="SMC39109.1"/>
    <property type="molecule type" value="Genomic_DNA"/>
</dbReference>
<reference evidence="2 3" key="1">
    <citation type="submission" date="2017-04" db="EMBL/GenBank/DDBJ databases">
        <authorList>
            <person name="Afonso C.L."/>
            <person name="Miller P.J."/>
            <person name="Scott M.A."/>
            <person name="Spackman E."/>
            <person name="Goraichik I."/>
            <person name="Dimitrov K.M."/>
            <person name="Suarez D.L."/>
            <person name="Swayne D.E."/>
        </authorList>
    </citation>
    <scope>NUCLEOTIDE SEQUENCE [LARGE SCALE GENOMIC DNA]</scope>
    <source>
        <strain evidence="2 3">DSM 5090</strain>
    </source>
</reference>
<keyword evidence="1" id="KW-1133">Transmembrane helix</keyword>
<feature type="transmembrane region" description="Helical" evidence="1">
    <location>
        <begin position="46"/>
        <end position="63"/>
    </location>
</feature>
<feature type="transmembrane region" description="Helical" evidence="1">
    <location>
        <begin position="12"/>
        <end position="34"/>
    </location>
</feature>
<dbReference type="OrthoDB" id="1682975at2"/>
<keyword evidence="1" id="KW-0472">Membrane</keyword>
<dbReference type="Proteomes" id="UP000192738">
    <property type="component" value="Unassembled WGS sequence"/>
</dbReference>
<dbReference type="RefSeq" id="WP_084574059.1">
    <property type="nucleotide sequence ID" value="NZ_CP155572.1"/>
</dbReference>
<organism evidence="2 3">
    <name type="scientific">Sporomusa malonica</name>
    <dbReference type="NCBI Taxonomy" id="112901"/>
    <lineage>
        <taxon>Bacteria</taxon>
        <taxon>Bacillati</taxon>
        <taxon>Bacillota</taxon>
        <taxon>Negativicutes</taxon>
        <taxon>Selenomonadales</taxon>
        <taxon>Sporomusaceae</taxon>
        <taxon>Sporomusa</taxon>
    </lineage>
</organism>
<evidence type="ECO:0000313" key="2">
    <source>
        <dbReference type="EMBL" id="SMC39109.1"/>
    </source>
</evidence>
<gene>
    <name evidence="2" type="ORF">SAMN04488500_102151</name>
</gene>
<keyword evidence="3" id="KW-1185">Reference proteome</keyword>
<evidence type="ECO:0000256" key="1">
    <source>
        <dbReference type="SAM" id="Phobius"/>
    </source>
</evidence>
<feature type="transmembrane region" description="Helical" evidence="1">
    <location>
        <begin position="145"/>
        <end position="165"/>
    </location>
</feature>
<proteinExistence type="predicted"/>